<reference evidence="6" key="1">
    <citation type="submission" date="2023-03" db="EMBL/GenBank/DDBJ databases">
        <title>Massive genome expansion in bonnet fungi (Mycena s.s.) driven by repeated elements and novel gene families across ecological guilds.</title>
        <authorList>
            <consortium name="Lawrence Berkeley National Laboratory"/>
            <person name="Harder C.B."/>
            <person name="Miyauchi S."/>
            <person name="Viragh M."/>
            <person name="Kuo A."/>
            <person name="Thoen E."/>
            <person name="Andreopoulos B."/>
            <person name="Lu D."/>
            <person name="Skrede I."/>
            <person name="Drula E."/>
            <person name="Henrissat B."/>
            <person name="Morin E."/>
            <person name="Kohler A."/>
            <person name="Barry K."/>
            <person name="LaButti K."/>
            <person name="Morin E."/>
            <person name="Salamov A."/>
            <person name="Lipzen A."/>
            <person name="Mereny Z."/>
            <person name="Hegedus B."/>
            <person name="Baldrian P."/>
            <person name="Stursova M."/>
            <person name="Weitz H."/>
            <person name="Taylor A."/>
            <person name="Grigoriev I.V."/>
            <person name="Nagy L.G."/>
            <person name="Martin F."/>
            <person name="Kauserud H."/>
        </authorList>
    </citation>
    <scope>NUCLEOTIDE SEQUENCE</scope>
    <source>
        <strain evidence="6">CBHHK188m</strain>
    </source>
</reference>
<evidence type="ECO:0000256" key="4">
    <source>
        <dbReference type="SAM" id="MobiDB-lite"/>
    </source>
</evidence>
<feature type="region of interest" description="Disordered" evidence="4">
    <location>
        <begin position="402"/>
        <end position="431"/>
    </location>
</feature>
<keyword evidence="3" id="KW-0067">ATP-binding</keyword>
<evidence type="ECO:0000256" key="2">
    <source>
        <dbReference type="ARBA" id="ARBA00022801"/>
    </source>
</evidence>
<dbReference type="PROSITE" id="PS51194">
    <property type="entry name" value="HELICASE_CTER"/>
    <property type="match status" value="1"/>
</dbReference>
<dbReference type="GO" id="GO:0016787">
    <property type="term" value="F:hydrolase activity"/>
    <property type="evidence" value="ECO:0007669"/>
    <property type="project" value="UniProtKB-KW"/>
</dbReference>
<dbReference type="PANTHER" id="PTHR45626">
    <property type="entry name" value="TRANSCRIPTION TERMINATION FACTOR 2-RELATED"/>
    <property type="match status" value="1"/>
</dbReference>
<feature type="compositionally biased region" description="Pro residues" evidence="4">
    <location>
        <begin position="414"/>
        <end position="424"/>
    </location>
</feature>
<dbReference type="GO" id="GO:0005634">
    <property type="term" value="C:nucleus"/>
    <property type="evidence" value="ECO:0007669"/>
    <property type="project" value="TreeGrafter"/>
</dbReference>
<name>A0AAD7MJ14_9AGAR</name>
<dbReference type="Gene3D" id="3.40.50.300">
    <property type="entry name" value="P-loop containing nucleotide triphosphate hydrolases"/>
    <property type="match status" value="2"/>
</dbReference>
<dbReference type="EMBL" id="JARJLG010000290">
    <property type="protein sequence ID" value="KAJ7719552.1"/>
    <property type="molecule type" value="Genomic_DNA"/>
</dbReference>
<dbReference type="InterPro" id="IPR000330">
    <property type="entry name" value="SNF2_N"/>
</dbReference>
<comment type="caution">
    <text evidence="6">The sequence shown here is derived from an EMBL/GenBank/DDBJ whole genome shotgun (WGS) entry which is preliminary data.</text>
</comment>
<dbReference type="InterPro" id="IPR014001">
    <property type="entry name" value="Helicase_ATP-bd"/>
</dbReference>
<evidence type="ECO:0000313" key="6">
    <source>
        <dbReference type="EMBL" id="KAJ7719552.1"/>
    </source>
</evidence>
<feature type="region of interest" description="Disordered" evidence="4">
    <location>
        <begin position="1005"/>
        <end position="1288"/>
    </location>
</feature>
<dbReference type="Pfam" id="PF00176">
    <property type="entry name" value="SNF2-rel_dom"/>
    <property type="match status" value="1"/>
</dbReference>
<dbReference type="InterPro" id="IPR027417">
    <property type="entry name" value="P-loop_NTPase"/>
</dbReference>
<organism evidence="6 7">
    <name type="scientific">Mycena maculata</name>
    <dbReference type="NCBI Taxonomy" id="230809"/>
    <lineage>
        <taxon>Eukaryota</taxon>
        <taxon>Fungi</taxon>
        <taxon>Dikarya</taxon>
        <taxon>Basidiomycota</taxon>
        <taxon>Agaricomycotina</taxon>
        <taxon>Agaricomycetes</taxon>
        <taxon>Agaricomycetidae</taxon>
        <taxon>Agaricales</taxon>
        <taxon>Marasmiineae</taxon>
        <taxon>Mycenaceae</taxon>
        <taxon>Mycena</taxon>
    </lineage>
</organism>
<evidence type="ECO:0000259" key="5">
    <source>
        <dbReference type="PROSITE" id="PS51194"/>
    </source>
</evidence>
<dbReference type="GO" id="GO:0008094">
    <property type="term" value="F:ATP-dependent activity, acting on DNA"/>
    <property type="evidence" value="ECO:0007669"/>
    <property type="project" value="TreeGrafter"/>
</dbReference>
<dbReference type="GO" id="GO:0006281">
    <property type="term" value="P:DNA repair"/>
    <property type="evidence" value="ECO:0007669"/>
    <property type="project" value="TreeGrafter"/>
</dbReference>
<feature type="compositionally biased region" description="Basic residues" evidence="4">
    <location>
        <begin position="1172"/>
        <end position="1181"/>
    </location>
</feature>
<feature type="compositionally biased region" description="Acidic residues" evidence="4">
    <location>
        <begin position="1149"/>
        <end position="1161"/>
    </location>
</feature>
<accession>A0AAD7MJ14</accession>
<proteinExistence type="predicted"/>
<dbReference type="SUPFAM" id="SSF52540">
    <property type="entry name" value="P-loop containing nucleoside triphosphate hydrolases"/>
    <property type="match status" value="2"/>
</dbReference>
<protein>
    <recommendedName>
        <fullName evidence="5">Helicase C-terminal domain-containing protein</fullName>
    </recommendedName>
</protein>
<feature type="compositionally biased region" description="Basic and acidic residues" evidence="4">
    <location>
        <begin position="1032"/>
        <end position="1044"/>
    </location>
</feature>
<feature type="compositionally biased region" description="Basic and acidic residues" evidence="4">
    <location>
        <begin position="1238"/>
        <end position="1248"/>
    </location>
</feature>
<evidence type="ECO:0000256" key="3">
    <source>
        <dbReference type="ARBA" id="ARBA00022840"/>
    </source>
</evidence>
<sequence>MAPRMASRIRTNMLIYLAMKFPALFQNVRRLDISLPDHAPGWWAYAEATDGITSAELGTLQKWTRDLVAKMKINKKEGERMKWTGIIPKFGGQWGVLAFKWDREVEDVLQKLELTVTHMWYKASADEYDDAGMPPYTLWQTHYGIIFDELFPDSDLKTGSGNFNTALTDWFGHWLIEHIHNTRKVKNRNQALDLGALDIRTLISLSAQLGKWTSALQWTLTKEDEDFMKDIGDITDEATDEEMKAYWRRLSDTAKKIQWAGWTYGQVEVLINITRKEPREIDLNAVSNNALKAAIKNGRRLGSLRVKTLTTLKIREATPEQIDEFDQNLAANLQTWLGTDVDISASLLQNLLNSEDDDPDVEKWRQEMFMSGEDLGVEEEKDLTPEQLYKMLGWNPETGLPAAFRRFTPSDPTSAPPPNHPPDQPSRLPANASDADKLLAWRAIKEGWTLFRGVCLADAVGTGKTAQMLALVGTLIQLYDFQESSGKTLPREKWPAALRFHNSFCGLEDRIPNAAHLFLVPASIVPQFVGEVQRFFEDGAVDIFTIGTAAKGWKTDWERFEKSKQKPIRRIAIIGHPTLRNAMNVAGISYNTKNRTVSIPFQGLLDKHGPFNRDWLSIQCDEVHDASTGGKLYGAIQVVFESGLVRVVATATPMYQNIREHTLLETISDYTRLKNKTRKEDVNNLTGLFETGNINEDAMSQSSTQRFANLLTEVFKSHAMGLVIRRTAESKPYDGLPISEDLPPCTQVHVKVTLTPSELDKANAVVTEKEVGEAVKDTDRGNFFLNARKETTFSGASELSMQELEDEIGLDGLVKQDSDMGLEIDPDYMFEKIVEADMNSLDKKILALKFRVYKPISGTSGSATSRAKDLDKFRCSAEIRVLVISNVGASGLNIAFCSSLILYDAGWSKMHSDQIIGRINRRGQKQQTAVYQLAADLTIDMIMLANGRNKGSTLKYFLTSNRTDVAWKFLNNQADETSTYEHYETEYNLTKSQLIELEKMGKFKGFKLPGNGKAEDKGDSELKTKNKSKPPKGKESKKVKEPKKAKGKTVSEEPIDPAVGGKGTTSREKAKKLLNPKLDISANNRAPHTPPASKTGPPMDVGPLDANANRAPHTPPAPQTESSVDVDIVDACANLGTTPPPASPNESSMDVDLDLENPDPDGLEKPTSGAKTTKKKGKKGRDRLNPQFDINTNRARPASPAASDSVNESESDQSATLNNSSGTGSRRRVRDFQDEDTNNDRKKPRLELESGEGGHQAATYNHRRVPGKSVGTVSGAKVSGLGSSRGRR</sequence>
<dbReference type="GO" id="GO:0005524">
    <property type="term" value="F:ATP binding"/>
    <property type="evidence" value="ECO:0007669"/>
    <property type="project" value="UniProtKB-KW"/>
</dbReference>
<evidence type="ECO:0000313" key="7">
    <source>
        <dbReference type="Proteomes" id="UP001215280"/>
    </source>
</evidence>
<dbReference type="InterPro" id="IPR001650">
    <property type="entry name" value="Helicase_C-like"/>
</dbReference>
<dbReference type="Pfam" id="PF00271">
    <property type="entry name" value="Helicase_C"/>
    <property type="match status" value="1"/>
</dbReference>
<keyword evidence="1" id="KW-0547">Nucleotide-binding</keyword>
<dbReference type="Proteomes" id="UP001215280">
    <property type="component" value="Unassembled WGS sequence"/>
</dbReference>
<feature type="domain" description="Helicase C-terminal" evidence="5">
    <location>
        <begin position="823"/>
        <end position="962"/>
    </location>
</feature>
<keyword evidence="7" id="KW-1185">Reference proteome</keyword>
<keyword evidence="2" id="KW-0378">Hydrolase</keyword>
<evidence type="ECO:0000256" key="1">
    <source>
        <dbReference type="ARBA" id="ARBA00022741"/>
    </source>
</evidence>
<feature type="compositionally biased region" description="Polar residues" evidence="4">
    <location>
        <begin position="1204"/>
        <end position="1224"/>
    </location>
</feature>
<feature type="compositionally biased region" description="Basic and acidic residues" evidence="4">
    <location>
        <begin position="1013"/>
        <end position="1024"/>
    </location>
</feature>
<feature type="compositionally biased region" description="Low complexity" evidence="4">
    <location>
        <begin position="1194"/>
        <end position="1203"/>
    </location>
</feature>
<gene>
    <name evidence="6" type="ORF">DFH07DRAFT_784611</name>
</gene>
<dbReference type="SMART" id="SM00487">
    <property type="entry name" value="DEXDc"/>
    <property type="match status" value="1"/>
</dbReference>
<dbReference type="InterPro" id="IPR050628">
    <property type="entry name" value="SNF2_RAD54_helicase_TF"/>
</dbReference>